<dbReference type="PANTHER" id="PTHR21530">
    <property type="entry name" value="PHEROMONE SHUTDOWN PROTEIN"/>
    <property type="match status" value="1"/>
</dbReference>
<comment type="caution">
    <text evidence="2">The sequence shown here is derived from an EMBL/GenBank/DDBJ whole genome shotgun (WGS) entry which is preliminary data.</text>
</comment>
<dbReference type="NCBIfam" id="TIGR00261">
    <property type="entry name" value="traB"/>
    <property type="match status" value="1"/>
</dbReference>
<dbReference type="CDD" id="cd14726">
    <property type="entry name" value="TraB_PrgY-like"/>
    <property type="match status" value="1"/>
</dbReference>
<organism evidence="2 3">
    <name type="scientific">Arenimonas maotaiensis</name>
    <dbReference type="NCBI Taxonomy" id="1446479"/>
    <lineage>
        <taxon>Bacteria</taxon>
        <taxon>Pseudomonadati</taxon>
        <taxon>Pseudomonadota</taxon>
        <taxon>Gammaproteobacteria</taxon>
        <taxon>Lysobacterales</taxon>
        <taxon>Lysobacteraceae</taxon>
        <taxon>Arenimonas</taxon>
    </lineage>
</organism>
<feature type="transmembrane region" description="Helical" evidence="1">
    <location>
        <begin position="372"/>
        <end position="396"/>
    </location>
</feature>
<feature type="transmembrane region" description="Helical" evidence="1">
    <location>
        <begin position="289"/>
        <end position="309"/>
    </location>
</feature>
<dbReference type="AlphaFoldDB" id="A0A917CRJ2"/>
<reference evidence="2" key="1">
    <citation type="journal article" date="2014" name="Int. J. Syst. Evol. Microbiol.">
        <title>Complete genome sequence of Corynebacterium casei LMG S-19264T (=DSM 44701T), isolated from a smear-ripened cheese.</title>
        <authorList>
            <consortium name="US DOE Joint Genome Institute (JGI-PGF)"/>
            <person name="Walter F."/>
            <person name="Albersmeier A."/>
            <person name="Kalinowski J."/>
            <person name="Ruckert C."/>
        </authorList>
    </citation>
    <scope>NUCLEOTIDE SEQUENCE</scope>
    <source>
        <strain evidence="2">CGMCC 1.12726</strain>
    </source>
</reference>
<sequence length="399" mass="42747">MSLPDFAGQPVKQVTVGAVEYTLLGTAHVSPKSLEAVKAAIDSGLYDTVAVELDANRHRQLTEPDALYRLDIFQIIRDDKIGLVAANLSLAAYQRRLADQLGIEPGAELKAASTEAVERGLRLELIDRDAGITLKRTWAKLGFFRRAQLAAGLGVSLISSDDIGEAEIEQLKQGDLLESSFGEFAKQTPQLFESIIAERDRYMAAKLLTLQGASSVRRVLAVVGAGHLAGLAQALQDADNRNPEILTALDAVPAGSNIPWFTLLLVAFLGLGFAWGFQQGGLALAGTLLLQWILITGTGGLIGCLAARGHWLSCLAAFVASPLTPLHPALSSGMVSAYVEAKMHKPTYEDLLRLKDDTTEIAGWWKNRFARILVNFILTNTGTALAVWAAGAALLLKVG</sequence>
<keyword evidence="1" id="KW-0812">Transmembrane</keyword>
<dbReference type="InterPro" id="IPR046345">
    <property type="entry name" value="TraB_PrgY-like"/>
</dbReference>
<evidence type="ECO:0000256" key="1">
    <source>
        <dbReference type="SAM" id="Phobius"/>
    </source>
</evidence>
<keyword evidence="3" id="KW-1185">Reference proteome</keyword>
<dbReference type="PANTHER" id="PTHR21530:SF7">
    <property type="entry name" value="TRAB DOMAIN-CONTAINING PROTEIN"/>
    <property type="match status" value="1"/>
</dbReference>
<dbReference type="InterPro" id="IPR002816">
    <property type="entry name" value="TraB/PrgY/GumN_fam"/>
</dbReference>
<accession>A0A917CRJ2</accession>
<keyword evidence="1" id="KW-0472">Membrane</keyword>
<proteinExistence type="predicted"/>
<dbReference type="InterPro" id="IPR005230">
    <property type="entry name" value="TraB_bac"/>
</dbReference>
<name>A0A917CRJ2_9GAMM</name>
<dbReference type="Pfam" id="PF01963">
    <property type="entry name" value="TraB_PrgY_gumN"/>
    <property type="match status" value="1"/>
</dbReference>
<feature type="transmembrane region" description="Helical" evidence="1">
    <location>
        <begin position="258"/>
        <end position="277"/>
    </location>
</feature>
<evidence type="ECO:0000313" key="3">
    <source>
        <dbReference type="Proteomes" id="UP000632858"/>
    </source>
</evidence>
<evidence type="ECO:0000313" key="2">
    <source>
        <dbReference type="EMBL" id="GGF97140.1"/>
    </source>
</evidence>
<gene>
    <name evidence="2" type="primary">traB</name>
    <name evidence="2" type="ORF">GCM10010960_18560</name>
</gene>
<protein>
    <submittedName>
        <fullName evidence="2">Pheromone shutdown protein</fullName>
    </submittedName>
</protein>
<dbReference type="Proteomes" id="UP000632858">
    <property type="component" value="Unassembled WGS sequence"/>
</dbReference>
<reference evidence="2" key="2">
    <citation type="submission" date="2020-09" db="EMBL/GenBank/DDBJ databases">
        <authorList>
            <person name="Sun Q."/>
            <person name="Zhou Y."/>
        </authorList>
    </citation>
    <scope>NUCLEOTIDE SEQUENCE</scope>
    <source>
        <strain evidence="2">CGMCC 1.12726</strain>
    </source>
</reference>
<feature type="transmembrane region" description="Helical" evidence="1">
    <location>
        <begin position="315"/>
        <end position="339"/>
    </location>
</feature>
<dbReference type="RefSeq" id="WP_188450119.1">
    <property type="nucleotide sequence ID" value="NZ_BMFO01000004.1"/>
</dbReference>
<dbReference type="EMBL" id="BMFO01000004">
    <property type="protein sequence ID" value="GGF97140.1"/>
    <property type="molecule type" value="Genomic_DNA"/>
</dbReference>
<keyword evidence="1" id="KW-1133">Transmembrane helix</keyword>